<reference evidence="2" key="1">
    <citation type="journal article" date="2010" name="Genome Biol.">
        <title>Genome sequence of the necrotrophic plant pathogen Pythium ultimum reveals original pathogenicity mechanisms and effector repertoire.</title>
        <authorList>
            <person name="Levesque C.A."/>
            <person name="Brouwer H."/>
            <person name="Cano L."/>
            <person name="Hamilton J.P."/>
            <person name="Holt C."/>
            <person name="Huitema E."/>
            <person name="Raffaele S."/>
            <person name="Robideau G.P."/>
            <person name="Thines M."/>
            <person name="Win J."/>
            <person name="Zerillo M.M."/>
            <person name="Beakes G.W."/>
            <person name="Boore J.L."/>
            <person name="Busam D."/>
            <person name="Dumas B."/>
            <person name="Ferriera S."/>
            <person name="Fuerstenberg S.I."/>
            <person name="Gachon C.M."/>
            <person name="Gaulin E."/>
            <person name="Govers F."/>
            <person name="Grenville-Briggs L."/>
            <person name="Horner N."/>
            <person name="Hostetler J."/>
            <person name="Jiang R.H."/>
            <person name="Johnson J."/>
            <person name="Krajaejun T."/>
            <person name="Lin H."/>
            <person name="Meijer H.J."/>
            <person name="Moore B."/>
            <person name="Morris P."/>
            <person name="Phuntmart V."/>
            <person name="Puiu D."/>
            <person name="Shetty J."/>
            <person name="Stajich J.E."/>
            <person name="Tripathy S."/>
            <person name="Wawra S."/>
            <person name="van West P."/>
            <person name="Whitty B.R."/>
            <person name="Coutinho P.M."/>
            <person name="Henrissat B."/>
            <person name="Martin F."/>
            <person name="Thomas P.D."/>
            <person name="Tyler B.M."/>
            <person name="De Vries R.P."/>
            <person name="Kamoun S."/>
            <person name="Yandell M."/>
            <person name="Tisserat N."/>
            <person name="Buell C.R."/>
        </authorList>
    </citation>
    <scope>NUCLEOTIDE SEQUENCE</scope>
    <source>
        <strain evidence="2">DAOM:BR144</strain>
    </source>
</reference>
<dbReference type="VEuPathDB" id="FungiDB:PYU1_G000117"/>
<dbReference type="Proteomes" id="UP000019132">
    <property type="component" value="Unassembled WGS sequence"/>
</dbReference>
<dbReference type="EMBL" id="GL376636">
    <property type="status" value="NOT_ANNOTATED_CDS"/>
    <property type="molecule type" value="Genomic_DNA"/>
</dbReference>
<evidence type="ECO:0000313" key="2">
    <source>
        <dbReference type="Proteomes" id="UP000019132"/>
    </source>
</evidence>
<evidence type="ECO:0000313" key="1">
    <source>
        <dbReference type="EnsemblProtists" id="PYU1_T000117"/>
    </source>
</evidence>
<dbReference type="AlphaFoldDB" id="K3W576"/>
<proteinExistence type="predicted"/>
<accession>K3W576</accession>
<keyword evidence="2" id="KW-1185">Reference proteome</keyword>
<protein>
    <submittedName>
        <fullName evidence="1">Uncharacterized protein</fullName>
    </submittedName>
</protein>
<organism evidence="1 2">
    <name type="scientific">Globisporangium ultimum (strain ATCC 200006 / CBS 805.95 / DAOM BR144)</name>
    <name type="common">Pythium ultimum</name>
    <dbReference type="NCBI Taxonomy" id="431595"/>
    <lineage>
        <taxon>Eukaryota</taxon>
        <taxon>Sar</taxon>
        <taxon>Stramenopiles</taxon>
        <taxon>Oomycota</taxon>
        <taxon>Peronosporomycetes</taxon>
        <taxon>Pythiales</taxon>
        <taxon>Pythiaceae</taxon>
        <taxon>Globisporangium</taxon>
    </lineage>
</organism>
<sequence length="83" mass="9237">MCALKTADRVSIAYVVHQLKKFVETSNDLALAAHNTHIEWNLIELMAKQNPSEQVKMPFVVDKLFEISEAETSRVAAGPSVQP</sequence>
<reference evidence="1" key="3">
    <citation type="submission" date="2015-02" db="UniProtKB">
        <authorList>
            <consortium name="EnsemblProtists"/>
        </authorList>
    </citation>
    <scope>IDENTIFICATION</scope>
    <source>
        <strain evidence="1">DAOM BR144</strain>
    </source>
</reference>
<name>K3W576_GLOUD</name>
<dbReference type="InParanoid" id="K3W576"/>
<reference evidence="2" key="2">
    <citation type="submission" date="2010-04" db="EMBL/GenBank/DDBJ databases">
        <authorList>
            <person name="Buell R."/>
            <person name="Hamilton J."/>
            <person name="Hostetler J."/>
        </authorList>
    </citation>
    <scope>NUCLEOTIDE SEQUENCE [LARGE SCALE GENOMIC DNA]</scope>
    <source>
        <strain evidence="2">DAOM:BR144</strain>
    </source>
</reference>
<dbReference type="HOGENOM" id="CLU_2547599_0_0_1"/>
<dbReference type="EnsemblProtists" id="PYU1_T000117">
    <property type="protein sequence ID" value="PYU1_T000117"/>
    <property type="gene ID" value="PYU1_G000117"/>
</dbReference>